<dbReference type="Proteomes" id="UP001497497">
    <property type="component" value="Unassembled WGS sequence"/>
</dbReference>
<evidence type="ECO:0000256" key="1">
    <source>
        <dbReference type="SAM" id="MobiDB-lite"/>
    </source>
</evidence>
<dbReference type="EMBL" id="CAXITT010000264">
    <property type="protein sequence ID" value="CAL1537493.1"/>
    <property type="molecule type" value="Genomic_DNA"/>
</dbReference>
<dbReference type="InterPro" id="IPR052789">
    <property type="entry name" value="SSUH2_homolog"/>
</dbReference>
<dbReference type="PANTHER" id="PTHR48465:SF1">
    <property type="entry name" value="PROTEIN SSUH2 HOMOLOG"/>
    <property type="match status" value="1"/>
</dbReference>
<proteinExistence type="predicted"/>
<feature type="compositionally biased region" description="Low complexity" evidence="1">
    <location>
        <begin position="43"/>
        <end position="70"/>
    </location>
</feature>
<feature type="compositionally biased region" description="Pro residues" evidence="1">
    <location>
        <begin position="20"/>
        <end position="42"/>
    </location>
</feature>
<accession>A0AAV2HZ04</accession>
<comment type="caution">
    <text evidence="2">The sequence shown here is derived from an EMBL/GenBank/DDBJ whole genome shotgun (WGS) entry which is preliminary data.</text>
</comment>
<protein>
    <recommendedName>
        <fullName evidence="4">Protein SSUH2 homolog</fullName>
    </recommendedName>
</protein>
<dbReference type="AlphaFoldDB" id="A0AAV2HZ04"/>
<reference evidence="2 3" key="1">
    <citation type="submission" date="2024-04" db="EMBL/GenBank/DDBJ databases">
        <authorList>
            <consortium name="Genoscope - CEA"/>
            <person name="William W."/>
        </authorList>
    </citation>
    <scope>NUCLEOTIDE SEQUENCE [LARGE SCALE GENOMIC DNA]</scope>
</reference>
<gene>
    <name evidence="2" type="ORF">GSLYS_00011406001</name>
</gene>
<evidence type="ECO:0000313" key="3">
    <source>
        <dbReference type="Proteomes" id="UP001497497"/>
    </source>
</evidence>
<name>A0AAV2HZ04_LYMST</name>
<feature type="region of interest" description="Disordered" evidence="1">
    <location>
        <begin position="1"/>
        <end position="103"/>
    </location>
</feature>
<sequence>MDEKTPLAGGLGTNYSGAAPYPPQGAAPYPPQGATPYPPQGAPQPQGGYPPYQQGGQPPAGAVPQGQGVPHGAMSSPNEDTEPSAPPPELASLPGYSNIGFDGAMLPPPSYQEVIQEPQQRAAIRSGATITEDQAREAIIEFVSEHCCYGKGPALEMKINDLQSSSAFHYTLETFGEGRSTKWTCQPYMGEGIVVSGSPPGAWDIQAQPPAMFQTNKLEVEVPNTASVKPCHVCGARGYKFCYMCLGSGRRQCAFCNGTGRISYYEDGEHRHKHCHSCTGGMTTCFTCNGSGRIECRKCKGRANLRWFIQLTINWTNHLEDHIVERTALPDELIRSVSGEVAFEETSPRVWPVNHFPEQEINMASKGLVSKHGSGFPSERILMQRHRVRIIPVTQVGYHYKSQTSSFFVYGLEHKVYAPDYPAKCCWGCTVL</sequence>
<evidence type="ECO:0000313" key="2">
    <source>
        <dbReference type="EMBL" id="CAL1537493.1"/>
    </source>
</evidence>
<keyword evidence="3" id="KW-1185">Reference proteome</keyword>
<organism evidence="2 3">
    <name type="scientific">Lymnaea stagnalis</name>
    <name type="common">Great pond snail</name>
    <name type="synonym">Helix stagnalis</name>
    <dbReference type="NCBI Taxonomy" id="6523"/>
    <lineage>
        <taxon>Eukaryota</taxon>
        <taxon>Metazoa</taxon>
        <taxon>Spiralia</taxon>
        <taxon>Lophotrochozoa</taxon>
        <taxon>Mollusca</taxon>
        <taxon>Gastropoda</taxon>
        <taxon>Heterobranchia</taxon>
        <taxon>Euthyneura</taxon>
        <taxon>Panpulmonata</taxon>
        <taxon>Hygrophila</taxon>
        <taxon>Lymnaeoidea</taxon>
        <taxon>Lymnaeidae</taxon>
        <taxon>Lymnaea</taxon>
    </lineage>
</organism>
<evidence type="ECO:0008006" key="4">
    <source>
        <dbReference type="Google" id="ProtNLM"/>
    </source>
</evidence>
<dbReference type="PANTHER" id="PTHR48465">
    <property type="entry name" value="PROTEIN SSUH2 HOMOLOG"/>
    <property type="match status" value="1"/>
</dbReference>